<name>A0A976IFC8_BRELC</name>
<keyword evidence="5 11" id="KW-0347">Helicase</keyword>
<protein>
    <recommendedName>
        <fullName evidence="11">ATP-dependent DNA helicase</fullName>
        <ecNumber evidence="11">5.6.2.4</ecNumber>
    </recommendedName>
</protein>
<evidence type="ECO:0000256" key="7">
    <source>
        <dbReference type="ARBA" id="ARBA00023125"/>
    </source>
</evidence>
<dbReference type="GO" id="GO:0005634">
    <property type="term" value="C:nucleus"/>
    <property type="evidence" value="ECO:0007669"/>
    <property type="project" value="UniProtKB-SubCell"/>
</dbReference>
<comment type="catalytic activity">
    <reaction evidence="11">
        <text>ATP + H2O = ADP + phosphate + H(+)</text>
        <dbReference type="Rhea" id="RHEA:13065"/>
        <dbReference type="ChEBI" id="CHEBI:15377"/>
        <dbReference type="ChEBI" id="CHEBI:15378"/>
        <dbReference type="ChEBI" id="CHEBI:30616"/>
        <dbReference type="ChEBI" id="CHEBI:43474"/>
        <dbReference type="ChEBI" id="CHEBI:456216"/>
    </reaction>
</comment>
<dbReference type="Proteomes" id="UP000294530">
    <property type="component" value="Unassembled WGS sequence"/>
</dbReference>
<keyword evidence="8" id="KW-0413">Isomerase</keyword>
<accession>A0A976IFC8</accession>
<dbReference type="InterPro" id="IPR014001">
    <property type="entry name" value="Helicase_ATP-bd"/>
</dbReference>
<evidence type="ECO:0000256" key="1">
    <source>
        <dbReference type="ARBA" id="ARBA00004123"/>
    </source>
</evidence>
<evidence type="ECO:0000313" key="14">
    <source>
        <dbReference type="EMBL" id="TDH69842.1"/>
    </source>
</evidence>
<dbReference type="RefSeq" id="XP_067819341.1">
    <property type="nucleotide sequence ID" value="XM_067960443.1"/>
</dbReference>
<evidence type="ECO:0000256" key="8">
    <source>
        <dbReference type="ARBA" id="ARBA00023235"/>
    </source>
</evidence>
<comment type="similarity">
    <text evidence="2 11">Belongs to the helicase family. RecQ subfamily.</text>
</comment>
<organism evidence="14 15">
    <name type="scientific">Bremia lactucae</name>
    <name type="common">Lettuce downy mildew</name>
    <dbReference type="NCBI Taxonomy" id="4779"/>
    <lineage>
        <taxon>Eukaryota</taxon>
        <taxon>Sar</taxon>
        <taxon>Stramenopiles</taxon>
        <taxon>Oomycota</taxon>
        <taxon>Peronosporomycetes</taxon>
        <taxon>Peronosporales</taxon>
        <taxon>Peronosporaceae</taxon>
        <taxon>Bremia</taxon>
    </lineage>
</organism>
<dbReference type="PANTHER" id="PTHR13710">
    <property type="entry name" value="DNA HELICASE RECQ FAMILY MEMBER"/>
    <property type="match status" value="1"/>
</dbReference>
<dbReference type="InterPro" id="IPR004589">
    <property type="entry name" value="DNA_helicase_ATP-dep_RecQ"/>
</dbReference>
<evidence type="ECO:0000256" key="11">
    <source>
        <dbReference type="RuleBase" id="RU364117"/>
    </source>
</evidence>
<feature type="domain" description="Helicase C-terminal" evidence="13">
    <location>
        <begin position="266"/>
        <end position="409"/>
    </location>
</feature>
<dbReference type="EMBL" id="SHOA02000007">
    <property type="protein sequence ID" value="TDH69842.1"/>
    <property type="molecule type" value="Genomic_DNA"/>
</dbReference>
<comment type="subcellular location">
    <subcellularLocation>
        <location evidence="1 11">Nucleus</location>
    </subcellularLocation>
</comment>
<evidence type="ECO:0000256" key="2">
    <source>
        <dbReference type="ARBA" id="ARBA00005446"/>
    </source>
</evidence>
<dbReference type="PROSITE" id="PS00690">
    <property type="entry name" value="DEAH_ATP_HELICASE"/>
    <property type="match status" value="1"/>
</dbReference>
<dbReference type="GO" id="GO:0005524">
    <property type="term" value="F:ATP binding"/>
    <property type="evidence" value="ECO:0007669"/>
    <property type="project" value="UniProtKB-KW"/>
</dbReference>
<evidence type="ECO:0000259" key="13">
    <source>
        <dbReference type="PROSITE" id="PS51194"/>
    </source>
</evidence>
<dbReference type="GO" id="GO:0000724">
    <property type="term" value="P:double-strand break repair via homologous recombination"/>
    <property type="evidence" value="ECO:0007669"/>
    <property type="project" value="TreeGrafter"/>
</dbReference>
<keyword evidence="15" id="KW-1185">Reference proteome</keyword>
<dbReference type="PROSITE" id="PS51194">
    <property type="entry name" value="HELICASE_CTER"/>
    <property type="match status" value="1"/>
</dbReference>
<dbReference type="Pfam" id="PF00271">
    <property type="entry name" value="Helicase_C"/>
    <property type="match status" value="1"/>
</dbReference>
<dbReference type="GO" id="GO:0003677">
    <property type="term" value="F:DNA binding"/>
    <property type="evidence" value="ECO:0007669"/>
    <property type="project" value="UniProtKB-KW"/>
</dbReference>
<evidence type="ECO:0000256" key="9">
    <source>
        <dbReference type="ARBA" id="ARBA00023242"/>
    </source>
</evidence>
<evidence type="ECO:0000256" key="5">
    <source>
        <dbReference type="ARBA" id="ARBA00022806"/>
    </source>
</evidence>
<dbReference type="AlphaFoldDB" id="A0A976IFC8"/>
<dbReference type="Gene3D" id="3.40.50.300">
    <property type="entry name" value="P-loop containing nucleotide triphosphate hydrolases"/>
    <property type="match status" value="2"/>
</dbReference>
<proteinExistence type="inferred from homology"/>
<keyword evidence="9 11" id="KW-0539">Nucleus</keyword>
<gene>
    <name evidence="14" type="ORF">CCR75_002346</name>
</gene>
<comment type="catalytic activity">
    <reaction evidence="10 11">
        <text>Couples ATP hydrolysis with the unwinding of duplex DNA by translocating in the 3'-5' direction.</text>
        <dbReference type="EC" id="5.6.2.4"/>
    </reaction>
</comment>
<keyword evidence="7" id="KW-0238">DNA-binding</keyword>
<dbReference type="KEGG" id="blac:94346114"/>
<evidence type="ECO:0000256" key="3">
    <source>
        <dbReference type="ARBA" id="ARBA00022741"/>
    </source>
</evidence>
<dbReference type="NCBIfam" id="TIGR00614">
    <property type="entry name" value="recQ_fam"/>
    <property type="match status" value="1"/>
</dbReference>
<comment type="caution">
    <text evidence="14">The sequence shown here is derived from an EMBL/GenBank/DDBJ whole genome shotgun (WGS) entry which is preliminary data.</text>
</comment>
<dbReference type="SMART" id="SM00487">
    <property type="entry name" value="DEXDc"/>
    <property type="match status" value="1"/>
</dbReference>
<reference evidence="14 15" key="1">
    <citation type="journal article" date="2021" name="Genome Biol.">
        <title>AFLAP: assembly-free linkage analysis pipeline using k-mers from genome sequencing data.</title>
        <authorList>
            <person name="Fletcher K."/>
            <person name="Zhang L."/>
            <person name="Gil J."/>
            <person name="Han R."/>
            <person name="Cavanaugh K."/>
            <person name="Michelmore R."/>
        </authorList>
    </citation>
    <scope>NUCLEOTIDE SEQUENCE [LARGE SCALE GENOMIC DNA]</scope>
    <source>
        <strain evidence="14 15">SF5</strain>
    </source>
</reference>
<sequence>MQSRVFRSSALLRTTRCRKTSTCSQALDDVYRKLLERGEFEDFQVTEAQSTAVSLASQGYSVFLHLPTGAGKSLAFQAPALLTASNQITLVVSPLIALLNDQVAALKRKGIHAIQVSGGNRNKSVPLSQLLSGQKLVYTTPEFLQLNAEMTEWVREATKEDRLARIVLDEAHCVLEWGNTFRPSYMRLSHWKAQLIRDVPLTFVTASVSNEAIAKMAHLFQLQMLPSVPVKTNTQVATRHRQMVVIQQITDRPNLRLEIVAKPFQPALWIARRVAKETTIVYCMTQKEAEETCMALLSSGSHAGVYHGGLSLKRREFVRKQWMGGKLTIMCATSAFGMGIDRSDVRFIIHHSLPLSLSSYFQQIGRSGRDGNPSVCVLLYSKADTDRAAYVSTNSPLLDGINADEISYGSSRNEWTEVVAFCEMTTGCRKEHLYSHFGFRFDSSRCVRNCNCNVLLDFNASLNERNDRKEYHTNIETRLKETQVSKQWTIEYQYQKVLAECKRLNLSKRETLSRRQIRDIFEKKPQSMEEMASLRAIGVAKASRYFCLFRFE</sequence>
<dbReference type="GO" id="GO:0005737">
    <property type="term" value="C:cytoplasm"/>
    <property type="evidence" value="ECO:0007669"/>
    <property type="project" value="TreeGrafter"/>
</dbReference>
<dbReference type="SUPFAM" id="SSF52540">
    <property type="entry name" value="P-loop containing nucleoside triphosphate hydrolases"/>
    <property type="match status" value="1"/>
</dbReference>
<dbReference type="InterPro" id="IPR032284">
    <property type="entry name" value="RecQ_Zn-bd"/>
</dbReference>
<dbReference type="GO" id="GO:0016787">
    <property type="term" value="F:hydrolase activity"/>
    <property type="evidence" value="ECO:0007669"/>
    <property type="project" value="UniProtKB-KW"/>
</dbReference>
<dbReference type="InterPro" id="IPR001650">
    <property type="entry name" value="Helicase_C-like"/>
</dbReference>
<dbReference type="GO" id="GO:0009378">
    <property type="term" value="F:four-way junction helicase activity"/>
    <property type="evidence" value="ECO:0007669"/>
    <property type="project" value="TreeGrafter"/>
</dbReference>
<dbReference type="GeneID" id="94346114"/>
<dbReference type="EC" id="5.6.2.4" evidence="11"/>
<dbReference type="SMART" id="SM00490">
    <property type="entry name" value="HELICc"/>
    <property type="match status" value="1"/>
</dbReference>
<dbReference type="PROSITE" id="PS51192">
    <property type="entry name" value="HELICASE_ATP_BIND_1"/>
    <property type="match status" value="1"/>
</dbReference>
<dbReference type="PANTHER" id="PTHR13710:SF153">
    <property type="entry name" value="RECQ-LIKE DNA HELICASE BLM"/>
    <property type="match status" value="1"/>
</dbReference>
<evidence type="ECO:0000256" key="10">
    <source>
        <dbReference type="ARBA" id="ARBA00034617"/>
    </source>
</evidence>
<keyword evidence="3 11" id="KW-0547">Nucleotide-binding</keyword>
<keyword evidence="4 11" id="KW-0378">Hydrolase</keyword>
<dbReference type="GO" id="GO:0005694">
    <property type="term" value="C:chromosome"/>
    <property type="evidence" value="ECO:0007669"/>
    <property type="project" value="TreeGrafter"/>
</dbReference>
<evidence type="ECO:0000256" key="4">
    <source>
        <dbReference type="ARBA" id="ARBA00022801"/>
    </source>
</evidence>
<dbReference type="GO" id="GO:0043138">
    <property type="term" value="F:3'-5' DNA helicase activity"/>
    <property type="evidence" value="ECO:0007669"/>
    <property type="project" value="UniProtKB-EC"/>
</dbReference>
<dbReference type="OrthoDB" id="10261556at2759"/>
<feature type="domain" description="Helicase ATP-binding" evidence="12">
    <location>
        <begin position="53"/>
        <end position="226"/>
    </location>
</feature>
<dbReference type="Pfam" id="PF16124">
    <property type="entry name" value="RecQ_Zn_bind"/>
    <property type="match status" value="1"/>
</dbReference>
<evidence type="ECO:0000256" key="6">
    <source>
        <dbReference type="ARBA" id="ARBA00022840"/>
    </source>
</evidence>
<keyword evidence="6 11" id="KW-0067">ATP-binding</keyword>
<dbReference type="InterPro" id="IPR011545">
    <property type="entry name" value="DEAD/DEAH_box_helicase_dom"/>
</dbReference>
<dbReference type="InterPro" id="IPR027417">
    <property type="entry name" value="P-loop_NTPase"/>
</dbReference>
<evidence type="ECO:0000313" key="15">
    <source>
        <dbReference type="Proteomes" id="UP000294530"/>
    </source>
</evidence>
<dbReference type="InterPro" id="IPR002464">
    <property type="entry name" value="DNA/RNA_helicase_DEAH_CS"/>
</dbReference>
<evidence type="ECO:0000259" key="12">
    <source>
        <dbReference type="PROSITE" id="PS51192"/>
    </source>
</evidence>
<dbReference type="Pfam" id="PF00270">
    <property type="entry name" value="DEAD"/>
    <property type="match status" value="1"/>
</dbReference>